<evidence type="ECO:0000256" key="8">
    <source>
        <dbReference type="ARBA" id="ARBA00022691"/>
    </source>
</evidence>
<dbReference type="InterPro" id="IPR027492">
    <property type="entry name" value="RNA_MTrfase_RlmN"/>
</dbReference>
<sequence>MMSPALLNGMNHDQLLALCGAAGVSPAHADRLRAAIFRHYGSDTDINNTPDLPLRLRSYLAEHTALLQPASTATSEGEDGTRKLLLAMADGREVETVLIPGNGRLTQCISTQVGCAVGCTFCLTATAGLTRNLTAAEMVAEVTAGQRISGRQVRNLVLMGMGEPLHNYDEVAHFVRLATDPKGMAFSPNRVTLSTSGLVPAMQRMIRDELPCNLAVSLNATNDAVRDTIMPINRKYPIAMLLDTVREYIRVRGNKRVLIEYVLLDGINDSQADAIRLCELMAGMGCTVNLLPFNAYPGLPFQRPADAAVSAFRAILVEAGIITVVRESKGRDIAAACGQLKTEVVQRRKASRITPAA</sequence>
<keyword evidence="12 13" id="KW-1015">Disulfide bond</keyword>
<keyword evidence="5 13" id="KW-0698">rRNA processing</keyword>
<evidence type="ECO:0000259" key="14">
    <source>
        <dbReference type="PROSITE" id="PS51918"/>
    </source>
</evidence>
<dbReference type="InterPro" id="IPR058240">
    <property type="entry name" value="rSAM_sf"/>
</dbReference>
<dbReference type="GO" id="GO:0051539">
    <property type="term" value="F:4 iron, 4 sulfur cluster binding"/>
    <property type="evidence" value="ECO:0007669"/>
    <property type="project" value="UniProtKB-UniRule"/>
</dbReference>
<dbReference type="InterPro" id="IPR013785">
    <property type="entry name" value="Aldolase_TIM"/>
</dbReference>
<evidence type="ECO:0000256" key="9">
    <source>
        <dbReference type="ARBA" id="ARBA00022723"/>
    </source>
</evidence>
<keyword evidence="3 13" id="KW-0004">4Fe-4S</keyword>
<dbReference type="PIRSF" id="PIRSF006004">
    <property type="entry name" value="CHP00048"/>
    <property type="match status" value="1"/>
</dbReference>
<keyword evidence="7 13" id="KW-0808">Transferase</keyword>
<feature type="active site" description="Proton acceptor" evidence="13">
    <location>
        <position position="95"/>
    </location>
</feature>
<keyword evidence="16" id="KW-1185">Reference proteome</keyword>
<feature type="domain" description="Radical SAM core" evidence="14">
    <location>
        <begin position="101"/>
        <end position="332"/>
    </location>
</feature>
<keyword evidence="6 13" id="KW-0489">Methyltransferase</keyword>
<organism evidence="15 16">
    <name type="scientific">Mariprofundus ferrooxydans PV-1</name>
    <dbReference type="NCBI Taxonomy" id="314345"/>
    <lineage>
        <taxon>Bacteria</taxon>
        <taxon>Pseudomonadati</taxon>
        <taxon>Pseudomonadota</taxon>
        <taxon>Candidatius Mariprofundia</taxon>
        <taxon>Mariprofundales</taxon>
        <taxon>Mariprofundaceae</taxon>
        <taxon>Mariprofundus</taxon>
    </lineage>
</organism>
<dbReference type="InterPro" id="IPR007197">
    <property type="entry name" value="rSAM"/>
</dbReference>
<dbReference type="Proteomes" id="UP000005297">
    <property type="component" value="Unassembled WGS sequence"/>
</dbReference>
<dbReference type="Gene3D" id="3.20.20.70">
    <property type="entry name" value="Aldolase class I"/>
    <property type="match status" value="1"/>
</dbReference>
<dbReference type="GO" id="GO:0000049">
    <property type="term" value="F:tRNA binding"/>
    <property type="evidence" value="ECO:0007669"/>
    <property type="project" value="UniProtKB-UniRule"/>
</dbReference>
<dbReference type="FunCoup" id="Q0F1H4">
    <property type="interactions" value="550"/>
</dbReference>
<feature type="active site" description="S-methylcysteine intermediate" evidence="13">
    <location>
        <position position="337"/>
    </location>
</feature>
<dbReference type="SFLD" id="SFLDG01062">
    <property type="entry name" value="methyltransferase_(Class_A)"/>
    <property type="match status" value="1"/>
</dbReference>
<dbReference type="GO" id="GO:0019843">
    <property type="term" value="F:rRNA binding"/>
    <property type="evidence" value="ECO:0007669"/>
    <property type="project" value="UniProtKB-UniRule"/>
</dbReference>
<evidence type="ECO:0000256" key="7">
    <source>
        <dbReference type="ARBA" id="ARBA00022679"/>
    </source>
</evidence>
<dbReference type="InterPro" id="IPR004383">
    <property type="entry name" value="rRNA_lsu_MTrfase_RlmN/Cfr"/>
</dbReference>
<comment type="similarity">
    <text evidence="2 13">Belongs to the radical SAM superfamily. RlmN family.</text>
</comment>
<evidence type="ECO:0000256" key="11">
    <source>
        <dbReference type="ARBA" id="ARBA00023014"/>
    </source>
</evidence>
<comment type="function">
    <text evidence="13">Specifically methylates position 2 of adenine 2503 in 23S rRNA and position 2 of adenine 37 in tRNAs. m2A2503 modification seems to play a crucial role in the proofreading step occurring at the peptidyl transferase center and thus would serve to optimize ribosomal fidelity.</text>
</comment>
<dbReference type="PANTHER" id="PTHR30544:SF9">
    <property type="entry name" value="RADICAL SAM SUPERFAMILY PROTEIN"/>
    <property type="match status" value="1"/>
</dbReference>
<dbReference type="HOGENOM" id="CLU_029101_0_0_0"/>
<keyword evidence="4 13" id="KW-0963">Cytoplasm</keyword>
<dbReference type="PROSITE" id="PS51918">
    <property type="entry name" value="RADICAL_SAM"/>
    <property type="match status" value="1"/>
</dbReference>
<proteinExistence type="inferred from homology"/>
<dbReference type="GO" id="GO:0005737">
    <property type="term" value="C:cytoplasm"/>
    <property type="evidence" value="ECO:0007669"/>
    <property type="project" value="UniProtKB-SubCell"/>
</dbReference>
<dbReference type="Pfam" id="PF04055">
    <property type="entry name" value="Radical_SAM"/>
    <property type="match status" value="1"/>
</dbReference>
<name>Q0F1H4_9PROT</name>
<comment type="subcellular location">
    <subcellularLocation>
        <location evidence="1 13">Cytoplasm</location>
    </subcellularLocation>
</comment>
<evidence type="ECO:0000256" key="3">
    <source>
        <dbReference type="ARBA" id="ARBA00022485"/>
    </source>
</evidence>
<comment type="caution">
    <text evidence="15">The sequence shown here is derived from an EMBL/GenBank/DDBJ whole genome shotgun (WGS) entry which is preliminary data.</text>
</comment>
<feature type="binding site" evidence="13">
    <location>
        <position position="194"/>
    </location>
    <ligand>
        <name>S-adenosyl-L-methionine</name>
        <dbReference type="ChEBI" id="CHEBI:59789"/>
    </ligand>
</feature>
<dbReference type="NCBIfam" id="TIGR00048">
    <property type="entry name" value="rRNA_mod_RlmN"/>
    <property type="match status" value="1"/>
</dbReference>
<dbReference type="CDD" id="cd01335">
    <property type="entry name" value="Radical_SAM"/>
    <property type="match status" value="1"/>
</dbReference>
<dbReference type="GO" id="GO:0046872">
    <property type="term" value="F:metal ion binding"/>
    <property type="evidence" value="ECO:0007669"/>
    <property type="project" value="UniProtKB-KW"/>
</dbReference>
<comment type="caution">
    <text evidence="13">Lacks conserved residue(s) required for the propagation of feature annotation.</text>
</comment>
<evidence type="ECO:0000256" key="6">
    <source>
        <dbReference type="ARBA" id="ARBA00022603"/>
    </source>
</evidence>
<comment type="catalytic activity">
    <reaction evidence="13">
        <text>adenosine(2503) in 23S rRNA + 2 reduced [2Fe-2S]-[ferredoxin] + 2 S-adenosyl-L-methionine = 2-methyladenosine(2503) in 23S rRNA + 5'-deoxyadenosine + L-methionine + 2 oxidized [2Fe-2S]-[ferredoxin] + S-adenosyl-L-homocysteine</text>
        <dbReference type="Rhea" id="RHEA:42916"/>
        <dbReference type="Rhea" id="RHEA-COMP:10000"/>
        <dbReference type="Rhea" id="RHEA-COMP:10001"/>
        <dbReference type="Rhea" id="RHEA-COMP:10152"/>
        <dbReference type="Rhea" id="RHEA-COMP:10282"/>
        <dbReference type="ChEBI" id="CHEBI:17319"/>
        <dbReference type="ChEBI" id="CHEBI:33737"/>
        <dbReference type="ChEBI" id="CHEBI:33738"/>
        <dbReference type="ChEBI" id="CHEBI:57844"/>
        <dbReference type="ChEBI" id="CHEBI:57856"/>
        <dbReference type="ChEBI" id="CHEBI:59789"/>
        <dbReference type="ChEBI" id="CHEBI:74411"/>
        <dbReference type="ChEBI" id="CHEBI:74497"/>
        <dbReference type="EC" id="2.1.1.192"/>
    </reaction>
</comment>
<dbReference type="STRING" id="314344.AL013_07645"/>
<comment type="catalytic activity">
    <reaction evidence="13">
        <text>adenosine(37) in tRNA + 2 reduced [2Fe-2S]-[ferredoxin] + 2 S-adenosyl-L-methionine = 2-methyladenosine(37) in tRNA + 5'-deoxyadenosine + L-methionine + 2 oxidized [2Fe-2S]-[ferredoxin] + S-adenosyl-L-homocysteine</text>
        <dbReference type="Rhea" id="RHEA:43332"/>
        <dbReference type="Rhea" id="RHEA-COMP:10000"/>
        <dbReference type="Rhea" id="RHEA-COMP:10001"/>
        <dbReference type="Rhea" id="RHEA-COMP:10162"/>
        <dbReference type="Rhea" id="RHEA-COMP:10485"/>
        <dbReference type="ChEBI" id="CHEBI:17319"/>
        <dbReference type="ChEBI" id="CHEBI:33737"/>
        <dbReference type="ChEBI" id="CHEBI:33738"/>
        <dbReference type="ChEBI" id="CHEBI:57844"/>
        <dbReference type="ChEBI" id="CHEBI:57856"/>
        <dbReference type="ChEBI" id="CHEBI:59789"/>
        <dbReference type="ChEBI" id="CHEBI:74411"/>
        <dbReference type="ChEBI" id="CHEBI:74497"/>
        <dbReference type="EC" id="2.1.1.192"/>
    </reaction>
</comment>
<dbReference type="HAMAP" id="MF_01849">
    <property type="entry name" value="RNA_methyltr_RlmN"/>
    <property type="match status" value="1"/>
</dbReference>
<keyword evidence="8 13" id="KW-0949">S-adenosyl-L-methionine</keyword>
<reference evidence="15 16" key="1">
    <citation type="submission" date="2006-09" db="EMBL/GenBank/DDBJ databases">
        <authorList>
            <person name="Emerson D."/>
            <person name="Ferriera S."/>
            <person name="Johnson J."/>
            <person name="Kravitz S."/>
            <person name="Halpern A."/>
            <person name="Remington K."/>
            <person name="Beeson K."/>
            <person name="Tran B."/>
            <person name="Rogers Y.-H."/>
            <person name="Friedman R."/>
            <person name="Venter J.C."/>
        </authorList>
    </citation>
    <scope>NUCLEOTIDE SEQUENCE [LARGE SCALE GENOMIC DNA]</scope>
    <source>
        <strain evidence="15 16">PV-1</strain>
    </source>
</reference>
<evidence type="ECO:0000256" key="1">
    <source>
        <dbReference type="ARBA" id="ARBA00004496"/>
    </source>
</evidence>
<feature type="binding site" evidence="13">
    <location>
        <begin position="217"/>
        <end position="219"/>
    </location>
    <ligand>
        <name>S-adenosyl-L-methionine</name>
        <dbReference type="ChEBI" id="CHEBI:59789"/>
    </ligand>
</feature>
<evidence type="ECO:0000313" key="16">
    <source>
        <dbReference type="Proteomes" id="UP000005297"/>
    </source>
</evidence>
<evidence type="ECO:0000256" key="13">
    <source>
        <dbReference type="HAMAP-Rule" id="MF_01849"/>
    </source>
</evidence>
<comment type="miscellaneous">
    <text evidence="13">Reaction proceeds by a ping-pong mechanism involving intermediate methylation of a conserved cysteine residue.</text>
</comment>
<evidence type="ECO:0000256" key="4">
    <source>
        <dbReference type="ARBA" id="ARBA00022490"/>
    </source>
</evidence>
<keyword evidence="10 13" id="KW-0408">Iron</keyword>
<accession>Q0F1H4</accession>
<evidence type="ECO:0000256" key="12">
    <source>
        <dbReference type="ARBA" id="ARBA00023157"/>
    </source>
</evidence>
<dbReference type="FunFam" id="3.20.20.70:FF:000014">
    <property type="entry name" value="Probable dual-specificity RNA methyltransferase RlmN"/>
    <property type="match status" value="1"/>
</dbReference>
<keyword evidence="9 13" id="KW-0479">Metal-binding</keyword>
<evidence type="ECO:0000256" key="10">
    <source>
        <dbReference type="ARBA" id="ARBA00023004"/>
    </source>
</evidence>
<protein>
    <recommendedName>
        <fullName evidence="13">Dual-specificity RNA methyltransferase RlmN</fullName>
        <ecNumber evidence="13">2.1.1.192</ecNumber>
    </recommendedName>
    <alternativeName>
        <fullName evidence="13">23S rRNA (adenine(2503)-C(2))-methyltransferase</fullName>
    </alternativeName>
    <alternativeName>
        <fullName evidence="13">23S rRNA m2A2503 methyltransferase</fullName>
    </alternativeName>
    <alternativeName>
        <fullName evidence="13">Ribosomal RNA large subunit methyltransferase N</fullName>
    </alternativeName>
    <alternativeName>
        <fullName evidence="13">tRNA (adenine(37)-C(2))-methyltransferase</fullName>
    </alternativeName>
    <alternativeName>
        <fullName evidence="13">tRNA m2A37 methyltransferase</fullName>
    </alternativeName>
</protein>
<comment type="cofactor">
    <cofactor evidence="13">
        <name>[4Fe-4S] cluster</name>
        <dbReference type="ChEBI" id="CHEBI:49883"/>
    </cofactor>
    <text evidence="13">Binds 1 [4Fe-4S] cluster. The cluster is coordinated with 3 cysteines and an exchangeable S-adenosyl-L-methionine.</text>
</comment>
<dbReference type="eggNOG" id="COG0820">
    <property type="taxonomic scope" value="Bacteria"/>
</dbReference>
<dbReference type="GO" id="GO:0070040">
    <property type="term" value="F:rRNA (adenine(2503)-C2-)-methyltransferase activity"/>
    <property type="evidence" value="ECO:0007669"/>
    <property type="project" value="UniProtKB-UniRule"/>
</dbReference>
<dbReference type="SUPFAM" id="SSF102114">
    <property type="entry name" value="Radical SAM enzymes"/>
    <property type="match status" value="1"/>
</dbReference>
<dbReference type="PANTHER" id="PTHR30544">
    <property type="entry name" value="23S RRNA METHYLTRANSFERASE"/>
    <property type="match status" value="1"/>
</dbReference>
<keyword evidence="13" id="KW-0819">tRNA processing</keyword>
<evidence type="ECO:0000313" key="15">
    <source>
        <dbReference type="EMBL" id="EAU55217.1"/>
    </source>
</evidence>
<dbReference type="InterPro" id="IPR040072">
    <property type="entry name" value="Methyltransferase_A"/>
</dbReference>
<feature type="binding site" evidence="13">
    <location>
        <begin position="162"/>
        <end position="163"/>
    </location>
    <ligand>
        <name>S-adenosyl-L-methionine</name>
        <dbReference type="ChEBI" id="CHEBI:59789"/>
    </ligand>
</feature>
<dbReference type="GO" id="GO:0070475">
    <property type="term" value="P:rRNA base methylation"/>
    <property type="evidence" value="ECO:0007669"/>
    <property type="project" value="UniProtKB-UniRule"/>
</dbReference>
<dbReference type="SFLD" id="SFLDF00275">
    <property type="entry name" value="adenosine_C2_methyltransferase"/>
    <property type="match status" value="1"/>
</dbReference>
<dbReference type="InParanoid" id="Q0F1H4"/>
<dbReference type="GO" id="GO:0030488">
    <property type="term" value="P:tRNA methylation"/>
    <property type="evidence" value="ECO:0007669"/>
    <property type="project" value="UniProtKB-UniRule"/>
</dbReference>
<gene>
    <name evidence="13" type="primary">rlmN</name>
    <name evidence="15" type="ORF">SPV1_10811</name>
</gene>
<dbReference type="SFLD" id="SFLDS00029">
    <property type="entry name" value="Radical_SAM"/>
    <property type="match status" value="1"/>
</dbReference>
<keyword evidence="11 13" id="KW-0411">Iron-sulfur</keyword>
<dbReference type="GO" id="GO:0002935">
    <property type="term" value="F:tRNA (adenine(37)-C2)-methyltransferase activity"/>
    <property type="evidence" value="ECO:0007669"/>
    <property type="project" value="UniProtKB-UniRule"/>
</dbReference>
<feature type="binding site" evidence="13">
    <location>
        <position position="119"/>
    </location>
    <ligand>
        <name>[4Fe-4S] cluster</name>
        <dbReference type="ChEBI" id="CHEBI:49883"/>
        <note>4Fe-4S-S-AdoMet</note>
    </ligand>
</feature>
<evidence type="ECO:0000256" key="2">
    <source>
        <dbReference type="ARBA" id="ARBA00007544"/>
    </source>
</evidence>
<feature type="binding site" evidence="13">
    <location>
        <position position="294"/>
    </location>
    <ligand>
        <name>S-adenosyl-L-methionine</name>
        <dbReference type="ChEBI" id="CHEBI:59789"/>
    </ligand>
</feature>
<dbReference type="AlphaFoldDB" id="Q0F1H4"/>
<dbReference type="EC" id="2.1.1.192" evidence="13"/>
<dbReference type="EMBL" id="AATS01000003">
    <property type="protein sequence ID" value="EAU55217.1"/>
    <property type="molecule type" value="Genomic_DNA"/>
</dbReference>
<evidence type="ECO:0000256" key="5">
    <source>
        <dbReference type="ARBA" id="ARBA00022552"/>
    </source>
</evidence>
<feature type="binding site" evidence="13">
    <location>
        <position position="115"/>
    </location>
    <ligand>
        <name>[4Fe-4S] cluster</name>
        <dbReference type="ChEBI" id="CHEBI:49883"/>
        <note>4Fe-4S-S-AdoMet</note>
    </ligand>
</feature>
<feature type="binding site" evidence="13">
    <location>
        <position position="122"/>
    </location>
    <ligand>
        <name>[4Fe-4S] cluster</name>
        <dbReference type="ChEBI" id="CHEBI:49883"/>
        <note>4Fe-4S-S-AdoMet</note>
    </ligand>
</feature>